<protein>
    <recommendedName>
        <fullName evidence="3">TRIM2_3</fullName>
    </recommendedName>
</protein>
<dbReference type="Gene3D" id="2.120.10.30">
    <property type="entry name" value="TolB, C-terminal domain"/>
    <property type="match status" value="1"/>
</dbReference>
<dbReference type="SUPFAM" id="SSF101898">
    <property type="entry name" value="NHL repeat"/>
    <property type="match status" value="1"/>
</dbReference>
<evidence type="ECO:0000313" key="1">
    <source>
        <dbReference type="EMBL" id="CAC5374121.1"/>
    </source>
</evidence>
<dbReference type="OrthoDB" id="6111574at2759"/>
<evidence type="ECO:0008006" key="3">
    <source>
        <dbReference type="Google" id="ProtNLM"/>
    </source>
</evidence>
<dbReference type="EMBL" id="CACVKT020001980">
    <property type="protein sequence ID" value="CAC5374121.1"/>
    <property type="molecule type" value="Genomic_DNA"/>
</dbReference>
<dbReference type="InterPro" id="IPR011042">
    <property type="entry name" value="6-blade_b-propeller_TolB-like"/>
</dbReference>
<name>A0A6J8AYP7_MYTCO</name>
<keyword evidence="2" id="KW-1185">Reference proteome</keyword>
<gene>
    <name evidence="1" type="ORF">MCOR_11639</name>
</gene>
<organism evidence="1 2">
    <name type="scientific">Mytilus coruscus</name>
    <name type="common">Sea mussel</name>
    <dbReference type="NCBI Taxonomy" id="42192"/>
    <lineage>
        <taxon>Eukaryota</taxon>
        <taxon>Metazoa</taxon>
        <taxon>Spiralia</taxon>
        <taxon>Lophotrochozoa</taxon>
        <taxon>Mollusca</taxon>
        <taxon>Bivalvia</taxon>
        <taxon>Autobranchia</taxon>
        <taxon>Pteriomorphia</taxon>
        <taxon>Mytilida</taxon>
        <taxon>Mytiloidea</taxon>
        <taxon>Mytilidae</taxon>
        <taxon>Mytilinae</taxon>
        <taxon>Mytilus</taxon>
    </lineage>
</organism>
<dbReference type="Proteomes" id="UP000507470">
    <property type="component" value="Unassembled WGS sequence"/>
</dbReference>
<accession>A0A6J8AYP7</accession>
<sequence length="371" mass="41676">MTTLVQQMERRAQQIDRMQSEFIKLTQFATELQMYIGLKEIEKTTSQAAKYITDLESANHFNERNLDVNISSALTLILQDVKSFGEINIKITPSTLRLKAERKEQAQYLVPIFPGIDKIKPSLMKRLTITDNIKSLNIWACFVLSDGNFIMFDYNKNRLLLFSIEGLFMREVVSFSEIPLDACLVRNDTVAVALGSSNQTALVNIEQNKITKMIKLLQDCDAVASDGQTLVISGMVKSTKVNLNDMSHTILEGVRASRIAIFKENIYGTIYYENKVFCYTSTGEPLWTFQHHGINLPQGLTLDANGFVYIASRGNNNIVVVSPDGKTSKTILSEADGIKNPYAIDINRESGMMIVSIEIRKNSDSAVVYKI</sequence>
<evidence type="ECO:0000313" key="2">
    <source>
        <dbReference type="Proteomes" id="UP000507470"/>
    </source>
</evidence>
<dbReference type="AlphaFoldDB" id="A0A6J8AYP7"/>
<proteinExistence type="predicted"/>
<reference evidence="1 2" key="1">
    <citation type="submission" date="2020-06" db="EMBL/GenBank/DDBJ databases">
        <authorList>
            <person name="Li R."/>
            <person name="Bekaert M."/>
        </authorList>
    </citation>
    <scope>NUCLEOTIDE SEQUENCE [LARGE SCALE GENOMIC DNA]</scope>
    <source>
        <strain evidence="2">wild</strain>
    </source>
</reference>